<dbReference type="EMBL" id="JAEOAH010000003">
    <property type="protein sequence ID" value="MBK3493676.1"/>
    <property type="molecule type" value="Genomic_DNA"/>
</dbReference>
<evidence type="ECO:0000313" key="1">
    <source>
        <dbReference type="EMBL" id="MBK3493676.1"/>
    </source>
</evidence>
<reference evidence="1 2" key="1">
    <citation type="submission" date="2020-12" db="EMBL/GenBank/DDBJ databases">
        <title>YIM B01967 draft genome.</title>
        <authorList>
            <person name="Yan X."/>
        </authorList>
    </citation>
    <scope>NUCLEOTIDE SEQUENCE [LARGE SCALE GENOMIC DNA]</scope>
    <source>
        <strain evidence="1 2">YIM B01967</strain>
    </source>
</reference>
<accession>A0ABS1H2Q1</accession>
<proteinExistence type="predicted"/>
<protein>
    <recommendedName>
        <fullName evidence="3">Lipoprotein</fullName>
    </recommendedName>
</protein>
<dbReference type="RefSeq" id="WP_200747730.1">
    <property type="nucleotide sequence ID" value="NZ_JAEOAH010000003.1"/>
</dbReference>
<comment type="caution">
    <text evidence="1">The sequence shown here is derived from an EMBL/GenBank/DDBJ whole genome shotgun (WGS) entry which is preliminary data.</text>
</comment>
<evidence type="ECO:0000313" key="2">
    <source>
        <dbReference type="Proteomes" id="UP000618943"/>
    </source>
</evidence>
<keyword evidence="2" id="KW-1185">Reference proteome</keyword>
<gene>
    <name evidence="1" type="ORF">JFL43_02125</name>
</gene>
<name>A0ABS1H2Q1_9BACL</name>
<sequence length="214" mass="24474">MKKVFLFLFICVFLVGCQQSTDQNTTMDSNIESEVAFFPDIEMGLTLKEALGIAHKEALKWNKEAMLYSGTSVDKDKAPTGMDGRRKHWNIEFGIPGKTDFYLVTIRDGKVLDKVHVPNGMDDAMPKSQFISKVEDFKYDTPELLKVAQKTTKIYPGDTFAKGYNFGFTKHLQKNVPIVKVIGWDQAKKNMIYLMFNAVTGELEDDFEREQYKN</sequence>
<dbReference type="PROSITE" id="PS51257">
    <property type="entry name" value="PROKAR_LIPOPROTEIN"/>
    <property type="match status" value="1"/>
</dbReference>
<dbReference type="Proteomes" id="UP000618943">
    <property type="component" value="Unassembled WGS sequence"/>
</dbReference>
<evidence type="ECO:0008006" key="3">
    <source>
        <dbReference type="Google" id="ProtNLM"/>
    </source>
</evidence>
<organism evidence="1 2">
    <name type="scientific">Viridibacillus soli</name>
    <dbReference type="NCBI Taxonomy" id="2798301"/>
    <lineage>
        <taxon>Bacteria</taxon>
        <taxon>Bacillati</taxon>
        <taxon>Bacillota</taxon>
        <taxon>Bacilli</taxon>
        <taxon>Bacillales</taxon>
        <taxon>Caryophanaceae</taxon>
        <taxon>Viridibacillus</taxon>
    </lineage>
</organism>